<dbReference type="SUPFAM" id="SSF88946">
    <property type="entry name" value="Sigma2 domain of RNA polymerase sigma factors"/>
    <property type="match status" value="1"/>
</dbReference>
<dbReference type="InterPro" id="IPR014284">
    <property type="entry name" value="RNA_pol_sigma-70_dom"/>
</dbReference>
<dbReference type="PANTHER" id="PTHR47756:SF2">
    <property type="entry name" value="BLL6612 PROTEIN"/>
    <property type="match status" value="1"/>
</dbReference>
<dbReference type="Proteomes" id="UP000563094">
    <property type="component" value="Unassembled WGS sequence"/>
</dbReference>
<evidence type="ECO:0000259" key="1">
    <source>
        <dbReference type="Pfam" id="PF04542"/>
    </source>
</evidence>
<dbReference type="Pfam" id="PF04542">
    <property type="entry name" value="Sigma70_r2"/>
    <property type="match status" value="1"/>
</dbReference>
<dbReference type="InterPro" id="IPR007627">
    <property type="entry name" value="RNA_pol_sigma70_r2"/>
</dbReference>
<dbReference type="AlphaFoldDB" id="A0A839GZJ5"/>
<feature type="domain" description="DUF6596" evidence="2">
    <location>
        <begin position="187"/>
        <end position="288"/>
    </location>
</feature>
<protein>
    <submittedName>
        <fullName evidence="3">RNA polymerase sigma-70 factor (ECF subfamily)</fullName>
    </submittedName>
</protein>
<evidence type="ECO:0000313" key="4">
    <source>
        <dbReference type="Proteomes" id="UP000563094"/>
    </source>
</evidence>
<dbReference type="Pfam" id="PF20239">
    <property type="entry name" value="DUF6596"/>
    <property type="match status" value="1"/>
</dbReference>
<dbReference type="GO" id="GO:0006352">
    <property type="term" value="P:DNA-templated transcription initiation"/>
    <property type="evidence" value="ECO:0007669"/>
    <property type="project" value="InterPro"/>
</dbReference>
<sequence length="324" mass="37352">MPHPLNLPSAAPKFTPEHLFRETYGEVFSLLYRRYGAAHQQDIEDALQEAFYAALKVWPTKGLPEKPQAWLLRVTHNKLLNHLTRRAVHQTAVQQLELEKDCFAPGEDETRDSQLQLLFACCHPQLTSSAQLIFSLKHLGGFGVEEIAQGLQQSKDAVYKSLQRSKKFFQHLSPDFIEIDILASPERLQNVLHVLYLLFNEGYDSTRGTSLLNQEICYEALRLTHLLDQRFAGKELPVRHLLSLLYFHLSRFETRVDGQGRFVPLARQERAQWDRHLIRRGFHFLQDAFPAKVNPYYLQACIASLHAAAPLLPPHRLVRHQTPL</sequence>
<dbReference type="EMBL" id="JACJIQ010000033">
    <property type="protein sequence ID" value="MBA9079858.1"/>
    <property type="molecule type" value="Genomic_DNA"/>
</dbReference>
<dbReference type="InterPro" id="IPR013324">
    <property type="entry name" value="RNA_pol_sigma_r3/r4-like"/>
</dbReference>
<reference evidence="3 4" key="1">
    <citation type="submission" date="2020-08" db="EMBL/GenBank/DDBJ databases">
        <title>Genomic Encyclopedia of Type Strains, Phase IV (KMG-IV): sequencing the most valuable type-strain genomes for metagenomic binning, comparative biology and taxonomic classification.</title>
        <authorList>
            <person name="Goeker M."/>
        </authorList>
    </citation>
    <scope>NUCLEOTIDE SEQUENCE [LARGE SCALE GENOMIC DNA]</scope>
    <source>
        <strain evidence="3 4">DSM 29854</strain>
    </source>
</reference>
<dbReference type="SUPFAM" id="SSF88659">
    <property type="entry name" value="Sigma3 and sigma4 domains of RNA polymerase sigma factors"/>
    <property type="match status" value="1"/>
</dbReference>
<dbReference type="InterPro" id="IPR036388">
    <property type="entry name" value="WH-like_DNA-bd_sf"/>
</dbReference>
<comment type="caution">
    <text evidence="3">The sequence shown here is derived from an EMBL/GenBank/DDBJ whole genome shotgun (WGS) entry which is preliminary data.</text>
</comment>
<dbReference type="RefSeq" id="WP_182514582.1">
    <property type="nucleotide sequence ID" value="NZ_JACJIQ010000033.1"/>
</dbReference>
<name>A0A839GZJ5_9BACT</name>
<evidence type="ECO:0000259" key="2">
    <source>
        <dbReference type="Pfam" id="PF20239"/>
    </source>
</evidence>
<proteinExistence type="predicted"/>
<evidence type="ECO:0000313" key="3">
    <source>
        <dbReference type="EMBL" id="MBA9079858.1"/>
    </source>
</evidence>
<dbReference type="NCBIfam" id="TIGR02937">
    <property type="entry name" value="sigma70-ECF"/>
    <property type="match status" value="1"/>
</dbReference>
<gene>
    <name evidence="3" type="ORF">FHS90_004599</name>
</gene>
<accession>A0A839GZJ5</accession>
<feature type="domain" description="RNA polymerase sigma-70 region 2" evidence="1">
    <location>
        <begin position="19"/>
        <end position="87"/>
    </location>
</feature>
<dbReference type="InterPro" id="IPR013325">
    <property type="entry name" value="RNA_pol_sigma_r2"/>
</dbReference>
<organism evidence="3 4">
    <name type="scientific">Rufibacter quisquiliarum</name>
    <dbReference type="NCBI Taxonomy" id="1549639"/>
    <lineage>
        <taxon>Bacteria</taxon>
        <taxon>Pseudomonadati</taxon>
        <taxon>Bacteroidota</taxon>
        <taxon>Cytophagia</taxon>
        <taxon>Cytophagales</taxon>
        <taxon>Hymenobacteraceae</taxon>
        <taxon>Rufibacter</taxon>
    </lineage>
</organism>
<dbReference type="PANTHER" id="PTHR47756">
    <property type="entry name" value="BLL6612 PROTEIN-RELATED"/>
    <property type="match status" value="1"/>
</dbReference>
<keyword evidence="4" id="KW-1185">Reference proteome</keyword>
<dbReference type="GO" id="GO:0003700">
    <property type="term" value="F:DNA-binding transcription factor activity"/>
    <property type="evidence" value="ECO:0007669"/>
    <property type="project" value="InterPro"/>
</dbReference>
<dbReference type="InterPro" id="IPR046531">
    <property type="entry name" value="DUF6596"/>
</dbReference>
<dbReference type="Gene3D" id="1.10.1740.10">
    <property type="match status" value="1"/>
</dbReference>
<dbReference type="Gene3D" id="1.10.10.10">
    <property type="entry name" value="Winged helix-like DNA-binding domain superfamily/Winged helix DNA-binding domain"/>
    <property type="match status" value="1"/>
</dbReference>